<sequence length="350" mass="39774">MSWREAYLSDLVFFQRGYDITKDKQVEGDVPVISSSGVSSYHAEAMAKGPGVVIGRKGSLGSVHYSEHDYWPHDTTLWSKDLKGNDAKYVYYYLKTLHLENFNVGNSNPTLNRNHIHNLRVMIPELSVQRSISSCLSHYDDLIEINRRRIELLEQAARLLYKEWFVHFRFPGHEHVKIVDGVPVNWERKSLGQVAPLQYGKALKAENRVDGPNPVFGSSGVVGYHATSLVEGPAIIVGRKGNVGSVFWSDSDCYPIDTVYFIDKSRSSLFLYYSLLNMNFISTDVAVPGLNRDFAHSREVLVPDEKIIDEFHRVVVPIYQQISVLEKYNSKLARARDLLLPRLMNGEIAI</sequence>
<evidence type="ECO:0000256" key="2">
    <source>
        <dbReference type="ARBA" id="ARBA00022747"/>
    </source>
</evidence>
<dbReference type="Pfam" id="PF01420">
    <property type="entry name" value="Methylase_S"/>
    <property type="match status" value="2"/>
</dbReference>
<keyword evidence="2" id="KW-0680">Restriction system</keyword>
<protein>
    <recommendedName>
        <fullName evidence="4">Type I restriction modification DNA specificity domain-containing protein</fullName>
    </recommendedName>
</protein>
<organism evidence="5 6">
    <name type="scientific">Sulfoacidibacillus thermotolerans</name>
    <name type="common">Acidibacillus sulfuroxidans</name>
    <dbReference type="NCBI Taxonomy" id="1765684"/>
    <lineage>
        <taxon>Bacteria</taxon>
        <taxon>Bacillati</taxon>
        <taxon>Bacillota</taxon>
        <taxon>Bacilli</taxon>
        <taxon>Bacillales</taxon>
        <taxon>Alicyclobacillaceae</taxon>
        <taxon>Sulfoacidibacillus</taxon>
    </lineage>
</organism>
<dbReference type="InterPro" id="IPR052021">
    <property type="entry name" value="Type-I_RS_S_subunit"/>
</dbReference>
<dbReference type="EMBL" id="MPDK01000030">
    <property type="protein sequence ID" value="PWI56692.1"/>
    <property type="molecule type" value="Genomic_DNA"/>
</dbReference>
<accession>A0A2U3D5Y3</accession>
<dbReference type="CDD" id="cd17267">
    <property type="entry name" value="RMtype1_S_EcoAO83I-TRD1-CR1_like"/>
    <property type="match status" value="2"/>
</dbReference>
<reference evidence="5 6" key="1">
    <citation type="submission" date="2016-11" db="EMBL/GenBank/DDBJ databases">
        <title>Comparative genomics of Acidibacillus ferroxidans species.</title>
        <authorList>
            <person name="Oliveira G."/>
            <person name="Nunes G."/>
            <person name="Oliveira R."/>
            <person name="Araujo F."/>
            <person name="Salim A."/>
            <person name="Scholte L."/>
            <person name="Morais D."/>
            <person name="Nancucheo I."/>
            <person name="Johnson D.B."/>
            <person name="Grail B."/>
            <person name="Bittencourt J."/>
            <person name="Valadares R."/>
        </authorList>
    </citation>
    <scope>NUCLEOTIDE SEQUENCE [LARGE SCALE GENOMIC DNA]</scope>
    <source>
        <strain evidence="5 6">Y002</strain>
    </source>
</reference>
<dbReference type="GO" id="GO:0003677">
    <property type="term" value="F:DNA binding"/>
    <property type="evidence" value="ECO:0007669"/>
    <property type="project" value="UniProtKB-KW"/>
</dbReference>
<evidence type="ECO:0000256" key="1">
    <source>
        <dbReference type="ARBA" id="ARBA00010923"/>
    </source>
</evidence>
<feature type="domain" description="Type I restriction modification DNA specificity" evidence="4">
    <location>
        <begin position="3"/>
        <end position="155"/>
    </location>
</feature>
<evidence type="ECO:0000313" key="6">
    <source>
        <dbReference type="Proteomes" id="UP000245380"/>
    </source>
</evidence>
<dbReference type="PANTHER" id="PTHR30408:SF13">
    <property type="entry name" value="TYPE I RESTRICTION ENZYME HINDI SPECIFICITY SUBUNIT"/>
    <property type="match status" value="1"/>
</dbReference>
<dbReference type="GO" id="GO:0009307">
    <property type="term" value="P:DNA restriction-modification system"/>
    <property type="evidence" value="ECO:0007669"/>
    <property type="project" value="UniProtKB-KW"/>
</dbReference>
<dbReference type="OrthoDB" id="9795776at2"/>
<evidence type="ECO:0000256" key="3">
    <source>
        <dbReference type="ARBA" id="ARBA00023125"/>
    </source>
</evidence>
<gene>
    <name evidence="5" type="ORF">BM613_12485</name>
</gene>
<dbReference type="AlphaFoldDB" id="A0A2U3D5Y3"/>
<dbReference type="SUPFAM" id="SSF116734">
    <property type="entry name" value="DNA methylase specificity domain"/>
    <property type="match status" value="2"/>
</dbReference>
<proteinExistence type="inferred from homology"/>
<dbReference type="PANTHER" id="PTHR30408">
    <property type="entry name" value="TYPE-1 RESTRICTION ENZYME ECOKI SPECIFICITY PROTEIN"/>
    <property type="match status" value="1"/>
</dbReference>
<name>A0A2U3D5Y3_SULT2</name>
<keyword evidence="3" id="KW-0238">DNA-binding</keyword>
<dbReference type="Proteomes" id="UP000245380">
    <property type="component" value="Unassembled WGS sequence"/>
</dbReference>
<evidence type="ECO:0000259" key="4">
    <source>
        <dbReference type="Pfam" id="PF01420"/>
    </source>
</evidence>
<dbReference type="Gene3D" id="1.10.287.1120">
    <property type="entry name" value="Bipartite methylase S protein"/>
    <property type="match status" value="1"/>
</dbReference>
<comment type="caution">
    <text evidence="5">The sequence shown here is derived from an EMBL/GenBank/DDBJ whole genome shotgun (WGS) entry which is preliminary data.</text>
</comment>
<dbReference type="InterPro" id="IPR044946">
    <property type="entry name" value="Restrct_endonuc_typeI_TRD_sf"/>
</dbReference>
<dbReference type="RefSeq" id="WP_109431539.1">
    <property type="nucleotide sequence ID" value="NZ_MPDK01000030.1"/>
</dbReference>
<dbReference type="Gene3D" id="3.90.220.20">
    <property type="entry name" value="DNA methylase specificity domains"/>
    <property type="match status" value="2"/>
</dbReference>
<keyword evidence="6" id="KW-1185">Reference proteome</keyword>
<evidence type="ECO:0000313" key="5">
    <source>
        <dbReference type="EMBL" id="PWI56692.1"/>
    </source>
</evidence>
<feature type="domain" description="Type I restriction modification DNA specificity" evidence="4">
    <location>
        <begin position="183"/>
        <end position="288"/>
    </location>
</feature>
<dbReference type="InterPro" id="IPR000055">
    <property type="entry name" value="Restrct_endonuc_typeI_TRD"/>
</dbReference>
<comment type="similarity">
    <text evidence="1">Belongs to the type-I restriction system S methylase family.</text>
</comment>